<dbReference type="Proteomes" id="UP001454036">
    <property type="component" value="Unassembled WGS sequence"/>
</dbReference>
<gene>
    <name evidence="1" type="ORF">LIER_35473</name>
</gene>
<protein>
    <submittedName>
        <fullName evidence="1">Uncharacterized protein</fullName>
    </submittedName>
</protein>
<name>A0AAV3NRU7_LITER</name>
<comment type="caution">
    <text evidence="1">The sequence shown here is derived from an EMBL/GenBank/DDBJ whole genome shotgun (WGS) entry which is preliminary data.</text>
</comment>
<reference evidence="1 2" key="1">
    <citation type="submission" date="2024-01" db="EMBL/GenBank/DDBJ databases">
        <title>The complete chloroplast genome sequence of Lithospermum erythrorhizon: insights into the phylogenetic relationship among Boraginaceae species and the maternal lineages of purple gromwells.</title>
        <authorList>
            <person name="Okada T."/>
            <person name="Watanabe K."/>
        </authorList>
    </citation>
    <scope>NUCLEOTIDE SEQUENCE [LARGE SCALE GENOMIC DNA]</scope>
</reference>
<keyword evidence="2" id="KW-1185">Reference proteome</keyword>
<sequence>MLRSEEPSIRAYECRNSMKRSTALERRLAIGNYVHLILHRKRPEAPAVFSRHRLDRAALGAGGNGSMGSDSLRSPALAATTSKLKWSLPGAAEILRTHDRLVERGPTNARYRIRPLALTVSPIHR</sequence>
<proteinExistence type="predicted"/>
<organism evidence="1 2">
    <name type="scientific">Lithospermum erythrorhizon</name>
    <name type="common">Purple gromwell</name>
    <name type="synonym">Lithospermum officinale var. erythrorhizon</name>
    <dbReference type="NCBI Taxonomy" id="34254"/>
    <lineage>
        <taxon>Eukaryota</taxon>
        <taxon>Viridiplantae</taxon>
        <taxon>Streptophyta</taxon>
        <taxon>Embryophyta</taxon>
        <taxon>Tracheophyta</taxon>
        <taxon>Spermatophyta</taxon>
        <taxon>Magnoliopsida</taxon>
        <taxon>eudicotyledons</taxon>
        <taxon>Gunneridae</taxon>
        <taxon>Pentapetalae</taxon>
        <taxon>asterids</taxon>
        <taxon>lamiids</taxon>
        <taxon>Boraginales</taxon>
        <taxon>Boraginaceae</taxon>
        <taxon>Boraginoideae</taxon>
        <taxon>Lithospermeae</taxon>
        <taxon>Lithospermum</taxon>
    </lineage>
</organism>
<dbReference type="AlphaFoldDB" id="A0AAV3NRU7"/>
<dbReference type="EMBL" id="BAABME010015576">
    <property type="protein sequence ID" value="GAA0141904.1"/>
    <property type="molecule type" value="Genomic_DNA"/>
</dbReference>
<evidence type="ECO:0000313" key="2">
    <source>
        <dbReference type="Proteomes" id="UP001454036"/>
    </source>
</evidence>
<evidence type="ECO:0000313" key="1">
    <source>
        <dbReference type="EMBL" id="GAA0141904.1"/>
    </source>
</evidence>
<accession>A0AAV3NRU7</accession>